<dbReference type="Proteomes" id="UP001165082">
    <property type="component" value="Unassembled WGS sequence"/>
</dbReference>
<organism evidence="3 4">
    <name type="scientific">Triparma retinervis</name>
    <dbReference type="NCBI Taxonomy" id="2557542"/>
    <lineage>
        <taxon>Eukaryota</taxon>
        <taxon>Sar</taxon>
        <taxon>Stramenopiles</taxon>
        <taxon>Ochrophyta</taxon>
        <taxon>Bolidophyceae</taxon>
        <taxon>Parmales</taxon>
        <taxon>Triparmaceae</taxon>
        <taxon>Triparma</taxon>
    </lineage>
</organism>
<keyword evidence="1" id="KW-0175">Coiled coil</keyword>
<protein>
    <submittedName>
        <fullName evidence="3">Uncharacterized protein</fullName>
    </submittedName>
</protein>
<proteinExistence type="predicted"/>
<comment type="caution">
    <text evidence="3">The sequence shown here is derived from an EMBL/GenBank/DDBJ whole genome shotgun (WGS) entry which is preliminary data.</text>
</comment>
<keyword evidence="4" id="KW-1185">Reference proteome</keyword>
<gene>
    <name evidence="3" type="ORF">TrRE_jg11582</name>
</gene>
<sequence length="220" mass="25008">MPNEPYQVYHERQDVGKRLKTSKKRVYWRLGLSPHEPTRKHEVLLVHSLISGKKIVFLDGVEVHNSKSISPTFNFQFPLLGSLISIGASDSSPYYLKVDSVNFRDLPYYTPPGSSSVGLSQGGVSSGPPLGGDMAVERERARRVMNDLDEDLNLALKIQEEENRISDAKKDRESEDERIARRMQEEYDREMGEHEEYLRKSGVDLEGVRMGRGDGGEEHF</sequence>
<dbReference type="EMBL" id="BRXZ01002617">
    <property type="protein sequence ID" value="GMH66472.1"/>
    <property type="molecule type" value="Genomic_DNA"/>
</dbReference>
<reference evidence="3" key="1">
    <citation type="submission" date="2022-07" db="EMBL/GenBank/DDBJ databases">
        <title>Genome analysis of Parmales, a sister group of diatoms, reveals the evolutionary specialization of diatoms from phago-mixotrophs to photoautotrophs.</title>
        <authorList>
            <person name="Ban H."/>
            <person name="Sato S."/>
            <person name="Yoshikawa S."/>
            <person name="Kazumasa Y."/>
            <person name="Nakamura Y."/>
            <person name="Ichinomiya M."/>
            <person name="Saitoh K."/>
            <person name="Sato N."/>
            <person name="Blanc-Mathieu R."/>
            <person name="Endo H."/>
            <person name="Kuwata A."/>
            <person name="Ogata H."/>
        </authorList>
    </citation>
    <scope>NUCLEOTIDE SEQUENCE</scope>
</reference>
<evidence type="ECO:0000256" key="1">
    <source>
        <dbReference type="SAM" id="Coils"/>
    </source>
</evidence>
<dbReference type="OrthoDB" id="72550at2759"/>
<feature type="coiled-coil region" evidence="1">
    <location>
        <begin position="158"/>
        <end position="200"/>
    </location>
</feature>
<evidence type="ECO:0000256" key="2">
    <source>
        <dbReference type="SAM" id="MobiDB-lite"/>
    </source>
</evidence>
<accession>A0A9W7ABL5</accession>
<feature type="non-terminal residue" evidence="3">
    <location>
        <position position="220"/>
    </location>
</feature>
<dbReference type="AlphaFoldDB" id="A0A9W7ABL5"/>
<feature type="region of interest" description="Disordered" evidence="2">
    <location>
        <begin position="112"/>
        <end position="133"/>
    </location>
</feature>
<evidence type="ECO:0000313" key="3">
    <source>
        <dbReference type="EMBL" id="GMH66472.1"/>
    </source>
</evidence>
<name>A0A9W7ABL5_9STRA</name>
<evidence type="ECO:0000313" key="4">
    <source>
        <dbReference type="Proteomes" id="UP001165082"/>
    </source>
</evidence>